<dbReference type="SUPFAM" id="SSF54695">
    <property type="entry name" value="POZ domain"/>
    <property type="match status" value="1"/>
</dbReference>
<proteinExistence type="predicted"/>
<organism evidence="3">
    <name type="scientific">Dissoconium aciculare CBS 342.82</name>
    <dbReference type="NCBI Taxonomy" id="1314786"/>
    <lineage>
        <taxon>Eukaryota</taxon>
        <taxon>Fungi</taxon>
        <taxon>Dikarya</taxon>
        <taxon>Ascomycota</taxon>
        <taxon>Pezizomycotina</taxon>
        <taxon>Dothideomycetes</taxon>
        <taxon>Dothideomycetidae</taxon>
        <taxon>Mycosphaerellales</taxon>
        <taxon>Dissoconiaceae</taxon>
        <taxon>Dissoconium</taxon>
    </lineage>
</organism>
<keyword evidence="2" id="KW-1185">Reference proteome</keyword>
<gene>
    <name evidence="3" type="ORF">K489DRAFT_410846</name>
</gene>
<dbReference type="Pfam" id="PF00651">
    <property type="entry name" value="BTB"/>
    <property type="match status" value="1"/>
</dbReference>
<dbReference type="InterPro" id="IPR000210">
    <property type="entry name" value="BTB/POZ_dom"/>
</dbReference>
<dbReference type="Gene3D" id="3.30.710.10">
    <property type="entry name" value="Potassium Channel Kv1.1, Chain A"/>
    <property type="match status" value="1"/>
</dbReference>
<accession>A0A6J3M1I5</accession>
<dbReference type="AlphaFoldDB" id="A0A6J3M1I5"/>
<sequence>MEAKQLLRSLRESPKYSDLTLVCGLQMHKVHRNVMRSASSWFDNACSNEAWKEAKEGIIKLENAFAHGE</sequence>
<reference evidence="3" key="2">
    <citation type="submission" date="2020-04" db="EMBL/GenBank/DDBJ databases">
        <authorList>
            <consortium name="NCBI Genome Project"/>
        </authorList>
    </citation>
    <scope>NUCLEOTIDE SEQUENCE</scope>
    <source>
        <strain evidence="3">CBS 342.82</strain>
    </source>
</reference>
<dbReference type="RefSeq" id="XP_033458395.1">
    <property type="nucleotide sequence ID" value="XM_033607749.1"/>
</dbReference>
<protein>
    <recommendedName>
        <fullName evidence="1">BTB domain-containing protein</fullName>
    </recommendedName>
</protein>
<dbReference type="Proteomes" id="UP000504637">
    <property type="component" value="Unplaced"/>
</dbReference>
<evidence type="ECO:0000313" key="3">
    <source>
        <dbReference type="RefSeq" id="XP_033458395.1"/>
    </source>
</evidence>
<dbReference type="CDD" id="cd18186">
    <property type="entry name" value="BTB_POZ_ZBTB_KLHL-like"/>
    <property type="match status" value="1"/>
</dbReference>
<reference evidence="3" key="1">
    <citation type="submission" date="2020-01" db="EMBL/GenBank/DDBJ databases">
        <authorList>
            <consortium name="DOE Joint Genome Institute"/>
            <person name="Haridas S."/>
            <person name="Albert R."/>
            <person name="Binder M."/>
            <person name="Bloem J."/>
            <person name="Labutti K."/>
            <person name="Salamov A."/>
            <person name="Andreopoulos B."/>
            <person name="Baker S.E."/>
            <person name="Barry K."/>
            <person name="Bills G."/>
            <person name="Bluhm B.H."/>
            <person name="Cannon C."/>
            <person name="Castanera R."/>
            <person name="Culley D.E."/>
            <person name="Daum C."/>
            <person name="Ezra D."/>
            <person name="Gonzalez J.B."/>
            <person name="Henrissat B."/>
            <person name="Kuo A."/>
            <person name="Liang C."/>
            <person name="Lipzen A."/>
            <person name="Lutzoni F."/>
            <person name="Magnuson J."/>
            <person name="Mondo S."/>
            <person name="Nolan M."/>
            <person name="Ohm R."/>
            <person name="Pangilinan J."/>
            <person name="Park H.-J."/>
            <person name="Ramirez L."/>
            <person name="Alfaro M."/>
            <person name="Sun H."/>
            <person name="Tritt A."/>
            <person name="Yoshinaga Y."/>
            <person name="Zwiers L.-H."/>
            <person name="Turgeon B.G."/>
            <person name="Goodwin S.B."/>
            <person name="Spatafora J.W."/>
            <person name="Crous P.W."/>
            <person name="Grigoriev I.V."/>
        </authorList>
    </citation>
    <scope>NUCLEOTIDE SEQUENCE</scope>
    <source>
        <strain evidence="3">CBS 342.82</strain>
    </source>
</reference>
<evidence type="ECO:0000259" key="1">
    <source>
        <dbReference type="Pfam" id="PF00651"/>
    </source>
</evidence>
<dbReference type="OrthoDB" id="6359816at2759"/>
<name>A0A6J3M1I5_9PEZI</name>
<feature type="domain" description="BTB" evidence="1">
    <location>
        <begin position="8"/>
        <end position="62"/>
    </location>
</feature>
<reference evidence="3" key="3">
    <citation type="submission" date="2025-08" db="UniProtKB">
        <authorList>
            <consortium name="RefSeq"/>
        </authorList>
    </citation>
    <scope>IDENTIFICATION</scope>
    <source>
        <strain evidence="3">CBS 342.82</strain>
    </source>
</reference>
<evidence type="ECO:0000313" key="2">
    <source>
        <dbReference type="Proteomes" id="UP000504637"/>
    </source>
</evidence>
<dbReference type="InterPro" id="IPR011333">
    <property type="entry name" value="SKP1/BTB/POZ_sf"/>
</dbReference>
<dbReference type="GeneID" id="54365548"/>